<evidence type="ECO:0000256" key="5">
    <source>
        <dbReference type="SAM" id="MobiDB-lite"/>
    </source>
</evidence>
<evidence type="ECO:0000256" key="2">
    <source>
        <dbReference type="ARBA" id="ARBA00009087"/>
    </source>
</evidence>
<feature type="region of interest" description="Disordered" evidence="5">
    <location>
        <begin position="255"/>
        <end position="290"/>
    </location>
</feature>
<dbReference type="GeneID" id="25260123"/>
<protein>
    <submittedName>
        <fullName evidence="8">Putative pre-rRNA-processing protein Esf1</fullName>
    </submittedName>
</protein>
<proteinExistence type="inferred from homology"/>
<dbReference type="Pfam" id="PF25121">
    <property type="entry name" value="RRM_ESF1"/>
    <property type="match status" value="2"/>
</dbReference>
<feature type="domain" description="NUC153" evidence="6">
    <location>
        <begin position="648"/>
        <end position="675"/>
    </location>
</feature>
<evidence type="ECO:0000313" key="9">
    <source>
        <dbReference type="Proteomes" id="UP000029725"/>
    </source>
</evidence>
<feature type="domain" description="ESF1 RRM" evidence="7">
    <location>
        <begin position="143"/>
        <end position="224"/>
    </location>
</feature>
<feature type="region of interest" description="Disordered" evidence="5">
    <location>
        <begin position="464"/>
        <end position="487"/>
    </location>
</feature>
<sequence length="692" mass="78697">MEDSRFSRLLKDPRFVRPKKKQSKVSIDNRFKEMFTDEQFTGKSACKVDKFGRLISEKEAAQNSTNAVKSLKRFYNLEEEDFDPKNISSKENDDGESVANGGVPMCQESIHSSNSSSEDEQEHSYSCNPAAIDHETITIGDATARLAFVNLDWDNIQAQDIYQLAYSFKPPLGQILSAKIYYSSFGKERIAQESLYGPPSNIFKPLDPNKDKEDYSQNYSESDEEVPVVAEEEEEEVFYSGSDAEGILHDVTSDFEEQEEEEETFKDIDTSLPNGADAGDGDLTGESDCGQNELLPCVASREARETNTLSNQADDTANVVSYDSSDLFVTEKTFEDFDEEALRKYQLERLRYCFAIVETDSVETAEAIYSGCDGQEFEKTCNILDIRYVPDGQEFCEKDIIIKGGVSTSPIDKYSPIDFTTLSLMHSKVSLTWDANDLRRSKLTKARFSQDALDDMDFKAYLASSDDEGSEEEEEEQGTENHCGHKKEKSIKEILSVYKKLANSQSQTNPYNVKSAKNLFEDEKGEMFDVGKEASDIDMEMTFLQEDDQDDLEKEKVVETVFQSQLRKEKEKRDQKRAKRKGLHADHVAASKEDKSLSLLVDEHNDSDGENAHFNMDKIMKRERDLLKKKHHKNESIPKDSFQIQLDDPRFADIYSAYEYSIDPSHPGFKNTSSMRKLLASKRAKQPKIDPR</sequence>
<dbReference type="GO" id="GO:0006364">
    <property type="term" value="P:rRNA processing"/>
    <property type="evidence" value="ECO:0007669"/>
    <property type="project" value="InterPro"/>
</dbReference>
<keyword evidence="4" id="KW-0539">Nucleus</keyword>
<evidence type="ECO:0000259" key="6">
    <source>
        <dbReference type="Pfam" id="PF08159"/>
    </source>
</evidence>
<feature type="region of interest" description="Disordered" evidence="5">
    <location>
        <begin position="83"/>
        <end position="125"/>
    </location>
</feature>
<gene>
    <name evidence="8" type="ORF">DI09_49p100</name>
</gene>
<feature type="compositionally biased region" description="Basic and acidic residues" evidence="5">
    <location>
        <begin position="583"/>
        <end position="617"/>
    </location>
</feature>
<dbReference type="HOGENOM" id="CLU_010564_0_1_1"/>
<feature type="region of interest" description="Disordered" evidence="5">
    <location>
        <begin position="196"/>
        <end position="228"/>
    </location>
</feature>
<dbReference type="Proteomes" id="UP000029725">
    <property type="component" value="Unassembled WGS sequence"/>
</dbReference>
<dbReference type="RefSeq" id="XP_013237407.1">
    <property type="nucleotide sequence ID" value="XM_013381953.1"/>
</dbReference>
<reference evidence="8 9" key="1">
    <citation type="submission" date="2014-04" db="EMBL/GenBank/DDBJ databases">
        <title>A new species of microsporidia sheds light on the evolution of extreme parasitism.</title>
        <authorList>
            <person name="Haag K.L."/>
            <person name="James T.Y."/>
            <person name="Larsson R."/>
            <person name="Schaer T.M."/>
            <person name="Refardt D."/>
            <person name="Pombert J.-F."/>
            <person name="Ebert D."/>
        </authorList>
    </citation>
    <scope>NUCLEOTIDE SEQUENCE [LARGE SCALE GENOMIC DNA]</scope>
    <source>
        <strain evidence="8 9">UGP3</strain>
        <tissue evidence="8">Spores</tissue>
    </source>
</reference>
<dbReference type="GO" id="GO:0005730">
    <property type="term" value="C:nucleolus"/>
    <property type="evidence" value="ECO:0007669"/>
    <property type="project" value="UniProtKB-SubCell"/>
</dbReference>
<accession>A0A098VPU2</accession>
<dbReference type="VEuPathDB" id="MicrosporidiaDB:DI09_49p100"/>
<feature type="compositionally biased region" description="Acidic residues" evidence="5">
    <location>
        <begin position="465"/>
        <end position="478"/>
    </location>
</feature>
<dbReference type="PANTHER" id="PTHR12202">
    <property type="entry name" value="ESF1 HOMOLOG"/>
    <property type="match status" value="1"/>
</dbReference>
<feature type="region of interest" description="Disordered" evidence="5">
    <location>
        <begin position="564"/>
        <end position="617"/>
    </location>
</feature>
<comment type="similarity">
    <text evidence="2">Belongs to the ESF1 family.</text>
</comment>
<evidence type="ECO:0000259" key="7">
    <source>
        <dbReference type="Pfam" id="PF25121"/>
    </source>
</evidence>
<dbReference type="GO" id="GO:0003723">
    <property type="term" value="F:RNA binding"/>
    <property type="evidence" value="ECO:0007669"/>
    <property type="project" value="TreeGrafter"/>
</dbReference>
<dbReference type="EMBL" id="JMKJ01000443">
    <property type="protein sequence ID" value="KGG50980.1"/>
    <property type="molecule type" value="Genomic_DNA"/>
</dbReference>
<evidence type="ECO:0000256" key="4">
    <source>
        <dbReference type="ARBA" id="ARBA00023242"/>
    </source>
</evidence>
<organism evidence="8 9">
    <name type="scientific">Mitosporidium daphniae</name>
    <dbReference type="NCBI Taxonomy" id="1485682"/>
    <lineage>
        <taxon>Eukaryota</taxon>
        <taxon>Fungi</taxon>
        <taxon>Fungi incertae sedis</taxon>
        <taxon>Microsporidia</taxon>
        <taxon>Mitosporidium</taxon>
    </lineage>
</organism>
<name>A0A098VPU2_9MICR</name>
<evidence type="ECO:0000256" key="1">
    <source>
        <dbReference type="ARBA" id="ARBA00004604"/>
    </source>
</evidence>
<dbReference type="InterPro" id="IPR056750">
    <property type="entry name" value="RRM_ESF1"/>
</dbReference>
<dbReference type="InterPro" id="IPR012580">
    <property type="entry name" value="NUC153"/>
</dbReference>
<comment type="caution">
    <text evidence="8">The sequence shown here is derived from an EMBL/GenBank/DDBJ whole genome shotgun (WGS) entry which is preliminary data.</text>
</comment>
<evidence type="ECO:0000313" key="8">
    <source>
        <dbReference type="EMBL" id="KGG50980.1"/>
    </source>
</evidence>
<evidence type="ECO:0000256" key="3">
    <source>
        <dbReference type="ARBA" id="ARBA00023054"/>
    </source>
</evidence>
<comment type="subcellular location">
    <subcellularLocation>
        <location evidence="1">Nucleus</location>
        <location evidence="1">Nucleolus</location>
    </subcellularLocation>
</comment>
<keyword evidence="3" id="KW-0175">Coiled coil</keyword>
<keyword evidence="9" id="KW-1185">Reference proteome</keyword>
<feature type="compositionally biased region" description="Acidic residues" evidence="5">
    <location>
        <begin position="255"/>
        <end position="264"/>
    </location>
</feature>
<dbReference type="AlphaFoldDB" id="A0A098VPU2"/>
<dbReference type="PANTHER" id="PTHR12202:SF0">
    <property type="entry name" value="ESF1 HOMOLOG"/>
    <property type="match status" value="1"/>
</dbReference>
<dbReference type="Pfam" id="PF08159">
    <property type="entry name" value="NUC153"/>
    <property type="match status" value="1"/>
</dbReference>
<dbReference type="InterPro" id="IPR039754">
    <property type="entry name" value="Esf1"/>
</dbReference>
<dbReference type="OrthoDB" id="431825at2759"/>
<feature type="domain" description="ESF1 RRM" evidence="7">
    <location>
        <begin position="321"/>
        <end position="397"/>
    </location>
</feature>
<feature type="compositionally biased region" description="Low complexity" evidence="5">
    <location>
        <begin position="107"/>
        <end position="116"/>
    </location>
</feature>